<gene>
    <name evidence="7" type="ORF">N7458_002874</name>
</gene>
<comment type="caution">
    <text evidence="7">The sequence shown here is derived from an EMBL/GenBank/DDBJ whole genome shotgun (WGS) entry which is preliminary data.</text>
</comment>
<feature type="region of interest" description="Disordered" evidence="5">
    <location>
        <begin position="649"/>
        <end position="686"/>
    </location>
</feature>
<dbReference type="AlphaFoldDB" id="A0AAD6CDV3"/>
<feature type="region of interest" description="Disordered" evidence="5">
    <location>
        <begin position="478"/>
        <end position="501"/>
    </location>
</feature>
<dbReference type="InterPro" id="IPR012583">
    <property type="entry name" value="RIX1_N"/>
</dbReference>
<comment type="subcellular location">
    <subcellularLocation>
        <location evidence="1">Nucleus</location>
    </subcellularLocation>
</comment>
<protein>
    <recommendedName>
        <fullName evidence="3">Pre-rRNA-processing protein RIX1</fullName>
    </recommendedName>
</protein>
<reference evidence="7" key="2">
    <citation type="journal article" date="2023" name="IMA Fungus">
        <title>Comparative genomic study of the Penicillium genus elucidates a diverse pangenome and 15 lateral gene transfer events.</title>
        <authorList>
            <person name="Petersen C."/>
            <person name="Sorensen T."/>
            <person name="Nielsen M.R."/>
            <person name="Sondergaard T.E."/>
            <person name="Sorensen J.L."/>
            <person name="Fitzpatrick D.A."/>
            <person name="Frisvad J.C."/>
            <person name="Nielsen K.L."/>
        </authorList>
    </citation>
    <scope>NUCLEOTIDE SEQUENCE</scope>
    <source>
        <strain evidence="7">IBT 16125</strain>
    </source>
</reference>
<reference evidence="7" key="1">
    <citation type="submission" date="2022-12" db="EMBL/GenBank/DDBJ databases">
        <authorList>
            <person name="Petersen C."/>
        </authorList>
    </citation>
    <scope>NUCLEOTIDE SEQUENCE</scope>
    <source>
        <strain evidence="7">IBT 16125</strain>
    </source>
</reference>
<dbReference type="GO" id="GO:0006364">
    <property type="term" value="P:rRNA processing"/>
    <property type="evidence" value="ECO:0007669"/>
    <property type="project" value="TreeGrafter"/>
</dbReference>
<dbReference type="RefSeq" id="XP_056770364.1">
    <property type="nucleotide sequence ID" value="XM_056906257.1"/>
</dbReference>
<comment type="similarity">
    <text evidence="2">Belongs to the RIX1/PELP1 family.</text>
</comment>
<organism evidence="7 8">
    <name type="scientific">Penicillium daleae</name>
    <dbReference type="NCBI Taxonomy" id="63821"/>
    <lineage>
        <taxon>Eukaryota</taxon>
        <taxon>Fungi</taxon>
        <taxon>Dikarya</taxon>
        <taxon>Ascomycota</taxon>
        <taxon>Pezizomycotina</taxon>
        <taxon>Eurotiomycetes</taxon>
        <taxon>Eurotiomycetidae</taxon>
        <taxon>Eurotiales</taxon>
        <taxon>Aspergillaceae</taxon>
        <taxon>Penicillium</taxon>
    </lineage>
</organism>
<evidence type="ECO:0000256" key="1">
    <source>
        <dbReference type="ARBA" id="ARBA00004123"/>
    </source>
</evidence>
<keyword evidence="4" id="KW-0539">Nucleus</keyword>
<feature type="compositionally biased region" description="Acidic residues" evidence="5">
    <location>
        <begin position="757"/>
        <end position="776"/>
    </location>
</feature>
<evidence type="ECO:0000256" key="4">
    <source>
        <dbReference type="ARBA" id="ARBA00023242"/>
    </source>
</evidence>
<dbReference type="PANTHER" id="PTHR34105:SF1">
    <property type="entry name" value="PROLINE-, GLUTAMIC ACID- AND LEUCINE-RICH PROTEIN 1"/>
    <property type="match status" value="1"/>
</dbReference>
<dbReference type="Pfam" id="PF08167">
    <property type="entry name" value="RIX1"/>
    <property type="match status" value="1"/>
</dbReference>
<proteinExistence type="inferred from homology"/>
<feature type="compositionally biased region" description="Low complexity" evidence="5">
    <location>
        <begin position="478"/>
        <end position="494"/>
    </location>
</feature>
<dbReference type="GeneID" id="81596500"/>
<name>A0AAD6CDV3_9EURO</name>
<accession>A0AAD6CDV3</accession>
<feature type="domain" description="Pre-rRNA-processing protein RIX1 N-terminal" evidence="6">
    <location>
        <begin position="6"/>
        <end position="218"/>
    </location>
</feature>
<evidence type="ECO:0000259" key="6">
    <source>
        <dbReference type="Pfam" id="PF08167"/>
    </source>
</evidence>
<dbReference type="InterPro" id="IPR016024">
    <property type="entry name" value="ARM-type_fold"/>
</dbReference>
<feature type="region of interest" description="Disordered" evidence="5">
    <location>
        <begin position="715"/>
        <end position="776"/>
    </location>
</feature>
<keyword evidence="8" id="KW-1185">Reference proteome</keyword>
<dbReference type="EMBL" id="JAPVEA010000002">
    <property type="protein sequence ID" value="KAJ5461322.1"/>
    <property type="molecule type" value="Genomic_DNA"/>
</dbReference>
<feature type="compositionally biased region" description="Polar residues" evidence="5">
    <location>
        <begin position="721"/>
        <end position="736"/>
    </location>
</feature>
<evidence type="ECO:0000313" key="8">
    <source>
        <dbReference type="Proteomes" id="UP001213681"/>
    </source>
</evidence>
<evidence type="ECO:0000256" key="5">
    <source>
        <dbReference type="SAM" id="MobiDB-lite"/>
    </source>
</evidence>
<evidence type="ECO:0000313" key="7">
    <source>
        <dbReference type="EMBL" id="KAJ5461322.1"/>
    </source>
</evidence>
<sequence>MASTTLRAVTHRLTTTPVDQLPSIAAFLAASLSDCAELLSAPQAQKPGKGDSDHAVQIHKLKTRLASLLQDRTIEGRWTAVVLVKATVEAGQWEILRGYEPIVRGLIAILAKPDPVSTRKMCIITLTRIFHLTYQYPTLVREITTPHLPGFVTAALNLVSTLVKTPSGSNRKPKPNTPFMEIVLHAILELIPRHPTIFRPFGTQLWSLLGDILSSSSQVYYPEPVLDVAEQLFASLYRCAPKDKSGLSWTDECKSTILSAHRAADHVFRAIAEQWESVDPTLVHTKQNYSKELADPSADALGFPSWTGIHRGTDRLVILLRILSEIVSLPSAATVAIPLGSILDLTSRLTAVTIPPNGEASQNGVQFNPQISRDERELLWAELPRIHIACMDLLAHVVGVLETSTAPISQNILEQVTWVFKNEKFCRDVRLASYDLLSSLLKLTGPAMTKQSVASAVNVLRVCCNDLLPQFEDAAAAGKSQTDSKSKSKSGQGTANADSFLDPELRKKQQLKAGPQFPELQRAASGLLHSALTYTPAGLLVPSVRAEIDRTIILTSNKDAMLASVLNPIPAAKGRGAGSSLIPFLVRGYSDQMEVEALVRPRMPVLMTAPELDAYAEMEEEEEADEMADVQSNTNFRPASFLTEPAATPVEVQKTETSAAPLHKRTYFEETSAESHASPASENKPVQIKKARFEEKTEAATSVPAYQPTKVEASMVPKQVPATSQVPVTQATSQITAGAPLPVDDSDDELPTLNIDPDTDDDDDDEEGDDDVAMEG</sequence>
<dbReference type="PANTHER" id="PTHR34105">
    <property type="entry name" value="PROLINE-, GLUTAMIC ACID- AND LEUCINE-RICH PROTEIN 1"/>
    <property type="match status" value="1"/>
</dbReference>
<dbReference type="SUPFAM" id="SSF48371">
    <property type="entry name" value="ARM repeat"/>
    <property type="match status" value="1"/>
</dbReference>
<evidence type="ECO:0000256" key="2">
    <source>
        <dbReference type="ARBA" id="ARBA00010511"/>
    </source>
</evidence>
<dbReference type="GO" id="GO:0005634">
    <property type="term" value="C:nucleus"/>
    <property type="evidence" value="ECO:0007669"/>
    <property type="project" value="UniProtKB-SubCell"/>
</dbReference>
<evidence type="ECO:0000256" key="3">
    <source>
        <dbReference type="ARBA" id="ARBA00021502"/>
    </source>
</evidence>
<dbReference type="Proteomes" id="UP001213681">
    <property type="component" value="Unassembled WGS sequence"/>
</dbReference>